<dbReference type="EMBL" id="JADFFM010000002">
    <property type="protein sequence ID" value="MBE9668770.1"/>
    <property type="molecule type" value="Genomic_DNA"/>
</dbReference>
<accession>A0ABR9XNV4</accession>
<sequence>MDLNACPVCARSLKLKYKLKFDIYKCAGCGLYVADARFDHSFSSNVDTAVRGTGLRELRTANFELIIEEIKRLYQSNSTNIKGLEIGCGNGWWLAVCKKNGINCAGIEPETSFKKGHQENGFEVTYGFYPDKKNTTKYDFVIFNDVFEHIPDVNSLAASINADLNENGYLIINIPLSDGFFSRCARVFNKLGIKSFLNRMWQFDFHSPHYTYFNAENLNQLVSKHGFTKISEFRLNTLDFDHIKERVTTDKKVSRVTVAMAALLKGAKPLINAAKPDIKVFFFKKTSSEC</sequence>
<dbReference type="Gene3D" id="3.40.50.150">
    <property type="entry name" value="Vaccinia Virus protein VP39"/>
    <property type="match status" value="1"/>
</dbReference>
<dbReference type="CDD" id="cd02440">
    <property type="entry name" value="AdoMet_MTases"/>
    <property type="match status" value="1"/>
</dbReference>
<dbReference type="Pfam" id="PF13489">
    <property type="entry name" value="Methyltransf_23"/>
    <property type="match status" value="1"/>
</dbReference>
<dbReference type="Proteomes" id="UP000632774">
    <property type="component" value="Unassembled WGS sequence"/>
</dbReference>
<evidence type="ECO:0000313" key="2">
    <source>
        <dbReference type="Proteomes" id="UP000632774"/>
    </source>
</evidence>
<name>A0ABR9XNV4_9SPHI</name>
<dbReference type="PANTHER" id="PTHR43861">
    <property type="entry name" value="TRANS-ACONITATE 2-METHYLTRANSFERASE-RELATED"/>
    <property type="match status" value="1"/>
</dbReference>
<proteinExistence type="predicted"/>
<keyword evidence="2" id="KW-1185">Reference proteome</keyword>
<dbReference type="SUPFAM" id="SSF53335">
    <property type="entry name" value="S-adenosyl-L-methionine-dependent methyltransferases"/>
    <property type="match status" value="1"/>
</dbReference>
<dbReference type="GO" id="GO:0008168">
    <property type="term" value="F:methyltransferase activity"/>
    <property type="evidence" value="ECO:0007669"/>
    <property type="project" value="UniProtKB-KW"/>
</dbReference>
<dbReference type="GO" id="GO:0032259">
    <property type="term" value="P:methylation"/>
    <property type="evidence" value="ECO:0007669"/>
    <property type="project" value="UniProtKB-KW"/>
</dbReference>
<comment type="caution">
    <text evidence="1">The sequence shown here is derived from an EMBL/GenBank/DDBJ whole genome shotgun (WGS) entry which is preliminary data.</text>
</comment>
<keyword evidence="1" id="KW-0489">Methyltransferase</keyword>
<dbReference type="PANTHER" id="PTHR43861:SF5">
    <property type="entry name" value="BLL5978 PROTEIN"/>
    <property type="match status" value="1"/>
</dbReference>
<gene>
    <name evidence="1" type="ORF">IRJ18_20550</name>
</gene>
<protein>
    <submittedName>
        <fullName evidence="1">Class I SAM-dependent methyltransferase</fullName>
    </submittedName>
</protein>
<dbReference type="RefSeq" id="WP_194108154.1">
    <property type="nucleotide sequence ID" value="NZ_JADFFM010000002.1"/>
</dbReference>
<organism evidence="1 2">
    <name type="scientific">Mucilaginibacter boryungensis</name>
    <dbReference type="NCBI Taxonomy" id="768480"/>
    <lineage>
        <taxon>Bacteria</taxon>
        <taxon>Pseudomonadati</taxon>
        <taxon>Bacteroidota</taxon>
        <taxon>Sphingobacteriia</taxon>
        <taxon>Sphingobacteriales</taxon>
        <taxon>Sphingobacteriaceae</taxon>
        <taxon>Mucilaginibacter</taxon>
    </lineage>
</organism>
<keyword evidence="1" id="KW-0808">Transferase</keyword>
<dbReference type="InterPro" id="IPR029063">
    <property type="entry name" value="SAM-dependent_MTases_sf"/>
</dbReference>
<evidence type="ECO:0000313" key="1">
    <source>
        <dbReference type="EMBL" id="MBE9668770.1"/>
    </source>
</evidence>
<reference evidence="1 2" key="1">
    <citation type="submission" date="2020-10" db="EMBL/GenBank/DDBJ databases">
        <title>Mucilaginibacter mali sp. nov., isolated from rhizosphere soil of apple orchard.</title>
        <authorList>
            <person name="Lee J.-S."/>
            <person name="Kim H.S."/>
            <person name="Kim J.-S."/>
        </authorList>
    </citation>
    <scope>NUCLEOTIDE SEQUENCE [LARGE SCALE GENOMIC DNA]</scope>
    <source>
        <strain evidence="1 2">KCTC 23157</strain>
    </source>
</reference>